<protein>
    <submittedName>
        <fullName evidence="4">Hemagglutinin</fullName>
    </submittedName>
</protein>
<keyword evidence="1" id="KW-0175">Coiled coil</keyword>
<accession>A0AA94VHF8</accession>
<comment type="caution">
    <text evidence="4">The sequence shown here is derived from an EMBL/GenBank/DDBJ whole genome shotgun (WGS) entry which is preliminary data.</text>
</comment>
<sequence length="1257" mass="135289">MNGLRSKNQSPSDRSSLDALNRTIEGLEARIEGLMSQKFPRDPRATTAEPKNEAHAAPREPRATVTPPQLDPVNEIRQRQRLLEASFQRPQEPVARPERTITRPLAPEYRPNDVQNAAANPAPRARSIPPYQEQQRNDAALQEIAQALVNLRHELKHDISEGVAREAQGLRAEIRNIRAIAEDQQFIGDLRDDIARLAGSIDQLGNLASPDAYGLRNEFDDLRLTIDQLAREDSVHRIESRWNTVEDTLRGFDTASLQDEIVSLAYRLDDIKTQLGGMSNNPAVRVLEEKLITIASAVEQLGKHMQPNEAAFTEQFSGLDQRLDEISRAIAATGARSNNAQATDNALAQRLETRLNGLAEQLGDINRIAAAKPDPAVDLTARLETLAAKIDELSTARDAAQLHERLDQLSLLLERSQRPSQQAELTSFLSDISRKIDALDHGTVNDGLAERLDTLSRRIEDLDYRYSQPQPVAGFNEGTFSRLEERLGDIAARLDETAHAAPADSGALLSLENQIAHLSSLISQPGHHQPAGMSPELDARMSAIEDYMASNDEYIIEAARQAAEAVLDAFTRNNVSSGANLADMTMLTDLATDLRSLEALSRNTEERTHRTFEALHETLVQIAGRLDSLDNRAPAPAYREEAAPRNVAQHMITPAREDVAMPAAIFPQEGYITEEQLILEDTRDAGENGADAMAIVPPAAAKPAKAEKKSLLAGLTKRFKTGTAKTAKSAEEPVSATTTRTQVEPAPSLDPIDVLPAGQENELLEPGSGAPDIKKILERVRASQVASSGKAADAEGRTDFIAAARRAAQAAAMETSPEKLETGKKNRKPDASALSRYRRPLLLGIGAILLAMMAMPLVKTMMGGAEAPAPVIEEKMGDAPVSALPETGDKAVTIPSELAIDPQEAASADSIENAAPSENTIDPRTIGGAPLANEPPVADAPAVDAATSGTVAQSEPQAPVQAATTAAAAQGAIAVPAGIEPASLAEAAAKGDTQALYEIAARYTEGRGLAADRAEAAKWYKLAADRGLAPAQYRLANLYEKANGVERNLSEAKRYYTLAAEQGNAGAMHNLAVLLASDAAGQPDFTTAAQWFIKASELGVRDSQFNLAILYARGSGVKQDIEESYKWFSIAAKDGDTDAAQKRDEVAGAMNPQQLQSARAKADAWKVKPLSEDANSVNPPEEWAGKEGVKTASVDMEKAIRNIQAILNKNGFDAGQPDGKLGKNTVTAIKDFQKSVGQTPDGRITNELVTALLARNK</sequence>
<dbReference type="Gene3D" id="1.10.101.10">
    <property type="entry name" value="PGBD-like superfamily/PGBD"/>
    <property type="match status" value="1"/>
</dbReference>
<feature type="region of interest" description="Disordered" evidence="2">
    <location>
        <begin position="812"/>
        <end position="832"/>
    </location>
</feature>
<dbReference type="SUPFAM" id="SSF47090">
    <property type="entry name" value="PGBD-like"/>
    <property type="match status" value="1"/>
</dbReference>
<dbReference type="InterPro" id="IPR011990">
    <property type="entry name" value="TPR-like_helical_dom_sf"/>
</dbReference>
<dbReference type="SUPFAM" id="SSF81901">
    <property type="entry name" value="HCP-like"/>
    <property type="match status" value="1"/>
</dbReference>
<feature type="compositionally biased region" description="Polar residues" evidence="2">
    <location>
        <begin position="1"/>
        <end position="14"/>
    </location>
</feature>
<dbReference type="InterPro" id="IPR006597">
    <property type="entry name" value="Sel1-like"/>
</dbReference>
<feature type="compositionally biased region" description="Basic and acidic residues" evidence="2">
    <location>
        <begin position="39"/>
        <end position="62"/>
    </location>
</feature>
<dbReference type="Gene3D" id="1.25.40.10">
    <property type="entry name" value="Tetratricopeptide repeat domain"/>
    <property type="match status" value="1"/>
</dbReference>
<dbReference type="InterPro" id="IPR002477">
    <property type="entry name" value="Peptidoglycan-bd-like"/>
</dbReference>
<proteinExistence type="predicted"/>
<dbReference type="PANTHER" id="PTHR11102">
    <property type="entry name" value="SEL-1-LIKE PROTEIN"/>
    <property type="match status" value="1"/>
</dbReference>
<dbReference type="SMART" id="SM00671">
    <property type="entry name" value="SEL1"/>
    <property type="match status" value="4"/>
</dbReference>
<reference evidence="4 5" key="1">
    <citation type="journal article" date="2019" name="Appl. Microbiol. Biotechnol.">
        <title>Differential efficiency of wild type rhizogenic strains for rol gene transformation of plants.</title>
        <authorList>
            <person name="Desmet S."/>
            <person name="De Keyser E."/>
            <person name="Van Vaerenbergh J."/>
            <person name="Baeyen S."/>
            <person name="Van Huylenbroeck J."/>
            <person name="Geelen D."/>
            <person name="Dhooghe E."/>
        </authorList>
    </citation>
    <scope>NUCLEOTIDE SEQUENCE [LARGE SCALE GENOMIC DNA]</scope>
    <source>
        <strain evidence="4 5">B 4.1</strain>
    </source>
</reference>
<name>A0AA94VHF8_RHIRH</name>
<feature type="domain" description="Peptidoglycan binding-like" evidence="3">
    <location>
        <begin position="1199"/>
        <end position="1252"/>
    </location>
</feature>
<evidence type="ECO:0000256" key="1">
    <source>
        <dbReference type="SAM" id="Coils"/>
    </source>
</evidence>
<dbReference type="InterPro" id="IPR050767">
    <property type="entry name" value="Sel1_AlgK"/>
</dbReference>
<dbReference type="Proteomes" id="UP000320858">
    <property type="component" value="Unassembled WGS sequence"/>
</dbReference>
<dbReference type="EMBL" id="SGOB01000001">
    <property type="protein sequence ID" value="TRA91808.1"/>
    <property type="molecule type" value="Genomic_DNA"/>
</dbReference>
<dbReference type="Pfam" id="PF01471">
    <property type="entry name" value="PG_binding_1"/>
    <property type="match status" value="1"/>
</dbReference>
<evidence type="ECO:0000313" key="4">
    <source>
        <dbReference type="EMBL" id="TRA91808.1"/>
    </source>
</evidence>
<dbReference type="Pfam" id="PF08238">
    <property type="entry name" value="Sel1"/>
    <property type="match status" value="4"/>
</dbReference>
<evidence type="ECO:0000256" key="2">
    <source>
        <dbReference type="SAM" id="MobiDB-lite"/>
    </source>
</evidence>
<gene>
    <name evidence="4" type="ORF">EXN24_10205</name>
</gene>
<organism evidence="4 5">
    <name type="scientific">Rhizobium rhizogenes</name>
    <name type="common">Agrobacterium rhizogenes</name>
    <dbReference type="NCBI Taxonomy" id="359"/>
    <lineage>
        <taxon>Bacteria</taxon>
        <taxon>Pseudomonadati</taxon>
        <taxon>Pseudomonadota</taxon>
        <taxon>Alphaproteobacteria</taxon>
        <taxon>Hyphomicrobiales</taxon>
        <taxon>Rhizobiaceae</taxon>
        <taxon>Rhizobium/Agrobacterium group</taxon>
        <taxon>Rhizobium</taxon>
    </lineage>
</organism>
<feature type="region of interest" description="Disordered" evidence="2">
    <location>
        <begin position="1"/>
        <end position="73"/>
    </location>
</feature>
<dbReference type="PANTHER" id="PTHR11102:SF160">
    <property type="entry name" value="ERAD-ASSOCIATED E3 UBIQUITIN-PROTEIN LIGASE COMPONENT HRD3"/>
    <property type="match status" value="1"/>
</dbReference>
<dbReference type="InterPro" id="IPR036365">
    <property type="entry name" value="PGBD-like_sf"/>
</dbReference>
<evidence type="ECO:0000259" key="3">
    <source>
        <dbReference type="Pfam" id="PF01471"/>
    </source>
</evidence>
<feature type="region of interest" description="Disordered" evidence="2">
    <location>
        <begin position="905"/>
        <end position="958"/>
    </location>
</feature>
<feature type="compositionally biased region" description="Basic and acidic residues" evidence="2">
    <location>
        <begin position="816"/>
        <end position="830"/>
    </location>
</feature>
<feature type="coiled-coil region" evidence="1">
    <location>
        <begin position="348"/>
        <end position="396"/>
    </location>
</feature>
<dbReference type="RefSeq" id="WP_075807503.1">
    <property type="nucleotide sequence ID" value="NZ_SGOB01000001.1"/>
</dbReference>
<feature type="compositionally biased region" description="Low complexity" evidence="2">
    <location>
        <begin position="935"/>
        <end position="946"/>
    </location>
</feature>
<dbReference type="InterPro" id="IPR036366">
    <property type="entry name" value="PGBDSf"/>
</dbReference>
<dbReference type="AlphaFoldDB" id="A0AA94VHF8"/>
<feature type="region of interest" description="Disordered" evidence="2">
    <location>
        <begin position="722"/>
        <end position="754"/>
    </location>
</feature>
<feature type="compositionally biased region" description="Polar residues" evidence="2">
    <location>
        <begin position="947"/>
        <end position="956"/>
    </location>
</feature>
<evidence type="ECO:0000313" key="5">
    <source>
        <dbReference type="Proteomes" id="UP000320858"/>
    </source>
</evidence>